<keyword evidence="3" id="KW-1185">Reference proteome</keyword>
<feature type="compositionally biased region" description="Polar residues" evidence="1">
    <location>
        <begin position="1"/>
        <end position="15"/>
    </location>
</feature>
<evidence type="ECO:0000256" key="1">
    <source>
        <dbReference type="SAM" id="MobiDB-lite"/>
    </source>
</evidence>
<reference evidence="2 3" key="1">
    <citation type="journal article" date="2021" name="Environ. Microbiol.">
        <title>Gene family expansions and transcriptome signatures uncover fungal adaptations to wood decay.</title>
        <authorList>
            <person name="Hage H."/>
            <person name="Miyauchi S."/>
            <person name="Viragh M."/>
            <person name="Drula E."/>
            <person name="Min B."/>
            <person name="Chaduli D."/>
            <person name="Navarro D."/>
            <person name="Favel A."/>
            <person name="Norest M."/>
            <person name="Lesage-Meessen L."/>
            <person name="Balint B."/>
            <person name="Merenyi Z."/>
            <person name="de Eugenio L."/>
            <person name="Morin E."/>
            <person name="Martinez A.T."/>
            <person name="Baldrian P."/>
            <person name="Stursova M."/>
            <person name="Martinez M.J."/>
            <person name="Novotny C."/>
            <person name="Magnuson J.K."/>
            <person name="Spatafora J.W."/>
            <person name="Maurice S."/>
            <person name="Pangilinan J."/>
            <person name="Andreopoulos W."/>
            <person name="LaButti K."/>
            <person name="Hundley H."/>
            <person name="Na H."/>
            <person name="Kuo A."/>
            <person name="Barry K."/>
            <person name="Lipzen A."/>
            <person name="Henrissat B."/>
            <person name="Riley R."/>
            <person name="Ahrendt S."/>
            <person name="Nagy L.G."/>
            <person name="Grigoriev I.V."/>
            <person name="Martin F."/>
            <person name="Rosso M.N."/>
        </authorList>
    </citation>
    <scope>NUCLEOTIDE SEQUENCE [LARGE SCALE GENOMIC DNA]</scope>
    <source>
        <strain evidence="2 3">CIRM-BRFM 1785</strain>
    </source>
</reference>
<gene>
    <name evidence="2" type="ORF">C8Q71DRAFT_861354</name>
</gene>
<dbReference type="Proteomes" id="UP000814176">
    <property type="component" value="Unassembled WGS sequence"/>
</dbReference>
<evidence type="ECO:0000313" key="3">
    <source>
        <dbReference type="Proteomes" id="UP000814176"/>
    </source>
</evidence>
<organism evidence="2 3">
    <name type="scientific">Rhodofomes roseus</name>
    <dbReference type="NCBI Taxonomy" id="34475"/>
    <lineage>
        <taxon>Eukaryota</taxon>
        <taxon>Fungi</taxon>
        <taxon>Dikarya</taxon>
        <taxon>Basidiomycota</taxon>
        <taxon>Agaricomycotina</taxon>
        <taxon>Agaricomycetes</taxon>
        <taxon>Polyporales</taxon>
        <taxon>Rhodofomes</taxon>
    </lineage>
</organism>
<sequence length="389" mass="41654">MSQSIPNVNPASRPSSPKGPTASPAPSGRTSNDAMPHSPTYAQMAARPPSPRSTSSARSEVTAPRGKAPATPPPTPLPTETPDAAPFTQSVAEPEDNGDHEWVTVKTSKKVKKNKAKKNKGKAKITDSAPAATTSREADSPELPSSPKEREPRKRRRVAADYGDDDRSTDKHQDAPPRSSFPSNSLPIFGQSPPSPSFFATTMNYGNGNAPGDSSDMDVDVTADLRAEQFGQPNLLLNHGDPPSQTSLRNNHFGHLTPDAAAPSSSYSRRSDRRSARKPSPAMSDDNPPFPLSQARVSSSIPPTTPVQTRGQRVRTVTPAAPSRVSTRASRGRRDERSPTPQPSRSIHVSSDEDVPPRSGVSFFSSDDDRSPTPPRRQRGRGRYSVAGP</sequence>
<dbReference type="EMBL" id="JADCUA010000023">
    <property type="protein sequence ID" value="KAH9832066.1"/>
    <property type="molecule type" value="Genomic_DNA"/>
</dbReference>
<feature type="compositionally biased region" description="Polar residues" evidence="1">
    <location>
        <begin position="295"/>
        <end position="311"/>
    </location>
</feature>
<feature type="compositionally biased region" description="Pro residues" evidence="1">
    <location>
        <begin position="70"/>
        <end position="79"/>
    </location>
</feature>
<feature type="compositionally biased region" description="Low complexity" evidence="1">
    <location>
        <begin position="52"/>
        <end position="69"/>
    </location>
</feature>
<feature type="compositionally biased region" description="Basic and acidic residues" evidence="1">
    <location>
        <begin position="165"/>
        <end position="175"/>
    </location>
</feature>
<feature type="compositionally biased region" description="Polar residues" evidence="1">
    <location>
        <begin position="198"/>
        <end position="207"/>
    </location>
</feature>
<accession>A0ABQ8K568</accession>
<feature type="region of interest" description="Disordered" evidence="1">
    <location>
        <begin position="1"/>
        <end position="389"/>
    </location>
</feature>
<feature type="compositionally biased region" description="Basic residues" evidence="1">
    <location>
        <begin position="107"/>
        <end position="123"/>
    </location>
</feature>
<feature type="compositionally biased region" description="Low complexity" evidence="1">
    <location>
        <begin position="258"/>
        <end position="268"/>
    </location>
</feature>
<comment type="caution">
    <text evidence="2">The sequence shown here is derived from an EMBL/GenBank/DDBJ whole genome shotgun (WGS) entry which is preliminary data.</text>
</comment>
<protein>
    <submittedName>
        <fullName evidence="2">Uncharacterized protein</fullName>
    </submittedName>
</protein>
<name>A0ABQ8K568_9APHY</name>
<proteinExistence type="predicted"/>
<dbReference type="GeneID" id="72008625"/>
<evidence type="ECO:0000313" key="2">
    <source>
        <dbReference type="EMBL" id="KAH9832066.1"/>
    </source>
</evidence>
<dbReference type="RefSeq" id="XP_047775112.1">
    <property type="nucleotide sequence ID" value="XM_047927893.1"/>
</dbReference>